<dbReference type="Gene3D" id="3.40.50.20">
    <property type="match status" value="1"/>
</dbReference>
<feature type="domain" description="PglD N-terminal" evidence="5">
    <location>
        <begin position="6"/>
        <end position="91"/>
    </location>
</feature>
<dbReference type="Gene3D" id="2.160.10.10">
    <property type="entry name" value="Hexapeptide repeat proteins"/>
    <property type="match status" value="1"/>
</dbReference>
<gene>
    <name evidence="6" type="primary">epsM2</name>
    <name evidence="6" type="ORF">CETAM_09495</name>
</gene>
<dbReference type="Pfam" id="PF17836">
    <property type="entry name" value="PglD_N"/>
    <property type="match status" value="1"/>
</dbReference>
<protein>
    <submittedName>
        <fullName evidence="6">Acetyltransferase EpsM</fullName>
        <ecNumber evidence="6">2.3.1.-</ecNumber>
    </submittedName>
</protein>
<dbReference type="InterPro" id="IPR011004">
    <property type="entry name" value="Trimer_LpxA-like_sf"/>
</dbReference>
<name>A0A6B8WEM3_9CORY</name>
<dbReference type="Proteomes" id="UP000425178">
    <property type="component" value="Chromosome"/>
</dbReference>
<evidence type="ECO:0000256" key="2">
    <source>
        <dbReference type="ARBA" id="ARBA00022737"/>
    </source>
</evidence>
<dbReference type="GO" id="GO:0016746">
    <property type="term" value="F:acyltransferase activity"/>
    <property type="evidence" value="ECO:0007669"/>
    <property type="project" value="UniProtKB-KW"/>
</dbReference>
<evidence type="ECO:0000256" key="4">
    <source>
        <dbReference type="PIRSR" id="PIRSR620019-2"/>
    </source>
</evidence>
<sequence length="218" mass="22664">MRASKQVVVVGASGFGREALDVIQAMQGNGTSVEVVGVVDDAPSLVNLERLADRQVLYLGTIEEWLANDVSHISFVLGIGNPDVRRRLAERMESAGMSPFTAIHPSAIIGSRSNLGPGAVVCAGAVIATNVQFGQYVHINPNVTIGHDAVLHDYVSINPAAVISGEVSIQNEVLVGAAAIVLQNLTVGERTIVGAAALVTKNVPKSVVVTGVPGAWNE</sequence>
<dbReference type="EC" id="2.3.1.-" evidence="6"/>
<dbReference type="PANTHER" id="PTHR43300:SF7">
    <property type="entry name" value="UDP-N-ACETYLBACILLOSAMINE N-ACETYLTRANSFERASE"/>
    <property type="match status" value="1"/>
</dbReference>
<keyword evidence="6" id="KW-0012">Acyltransferase</keyword>
<evidence type="ECO:0000313" key="7">
    <source>
        <dbReference type="Proteomes" id="UP000425178"/>
    </source>
</evidence>
<proteinExistence type="predicted"/>
<feature type="active site" description="Proton acceptor" evidence="3">
    <location>
        <position position="147"/>
    </location>
</feature>
<dbReference type="EMBL" id="CP046453">
    <property type="protein sequence ID" value="QGU05148.1"/>
    <property type="molecule type" value="Genomic_DNA"/>
</dbReference>
<evidence type="ECO:0000256" key="1">
    <source>
        <dbReference type="ARBA" id="ARBA00022679"/>
    </source>
</evidence>
<dbReference type="InterPro" id="IPR018357">
    <property type="entry name" value="Hexapep_transf_CS"/>
</dbReference>
<accession>A0A6B8WEM3</accession>
<feature type="binding site" evidence="4">
    <location>
        <position position="80"/>
    </location>
    <ligand>
        <name>substrate</name>
    </ligand>
</feature>
<dbReference type="AlphaFoldDB" id="A0A6B8WEM3"/>
<keyword evidence="2" id="KW-0677">Repeat</keyword>
<dbReference type="PANTHER" id="PTHR43300">
    <property type="entry name" value="ACETYLTRANSFERASE"/>
    <property type="match status" value="1"/>
</dbReference>
<dbReference type="InterPro" id="IPR041561">
    <property type="entry name" value="PglD_N"/>
</dbReference>
<dbReference type="PROSITE" id="PS00101">
    <property type="entry name" value="HEXAPEP_TRANSFERASES"/>
    <property type="match status" value="1"/>
</dbReference>
<evidence type="ECO:0000259" key="5">
    <source>
        <dbReference type="Pfam" id="PF17836"/>
    </source>
</evidence>
<keyword evidence="1 6" id="KW-0808">Transferase</keyword>
<dbReference type="InterPro" id="IPR020019">
    <property type="entry name" value="AcTrfase_PglD-like"/>
</dbReference>
<organism evidence="6 7">
    <name type="scientific">Corynebacterium comes</name>
    <dbReference type="NCBI Taxonomy" id="2675218"/>
    <lineage>
        <taxon>Bacteria</taxon>
        <taxon>Bacillati</taxon>
        <taxon>Actinomycetota</taxon>
        <taxon>Actinomycetes</taxon>
        <taxon>Mycobacteriales</taxon>
        <taxon>Corynebacteriaceae</taxon>
        <taxon>Corynebacterium</taxon>
    </lineage>
</organism>
<dbReference type="RefSeq" id="WP_156228627.1">
    <property type="nucleotide sequence ID" value="NZ_CP046453.1"/>
</dbReference>
<dbReference type="SUPFAM" id="SSF51161">
    <property type="entry name" value="Trimeric LpxA-like enzymes"/>
    <property type="match status" value="1"/>
</dbReference>
<dbReference type="CDD" id="cd03360">
    <property type="entry name" value="LbH_AT_putative"/>
    <property type="match status" value="1"/>
</dbReference>
<dbReference type="InterPro" id="IPR050179">
    <property type="entry name" value="Trans_hexapeptide_repeat"/>
</dbReference>
<keyword evidence="7" id="KW-1185">Reference proteome</keyword>
<dbReference type="KEGG" id="ccoe:CETAM_09495"/>
<dbReference type="NCBIfam" id="TIGR03570">
    <property type="entry name" value="NeuD_NnaD"/>
    <property type="match status" value="1"/>
</dbReference>
<evidence type="ECO:0000313" key="6">
    <source>
        <dbReference type="EMBL" id="QGU05148.1"/>
    </source>
</evidence>
<evidence type="ECO:0000256" key="3">
    <source>
        <dbReference type="PIRSR" id="PIRSR620019-1"/>
    </source>
</evidence>
<reference evidence="6 7" key="1">
    <citation type="journal article" date="2021" name="Int. J. Syst. Evol. Microbiol.">
        <title>Classification of three corynebacterial strains isolated from a small paddock in North Rhine-Westphalia: proposal of &lt;i&gt;Corynebacterium kalinowskii&lt;/i&gt; sp. nov., &lt;i&gt;Corynebacterium comes&lt;/i&gt; sp. nov. and &lt;i&gt;Corynebacterium occultum&lt;/i&gt; sp. nov.</title>
        <authorList>
            <person name="Schaffert L."/>
            <person name="Ruwe M."/>
            <person name="Milse J."/>
            <person name="Hanuschka K."/>
            <person name="Ortseifen V."/>
            <person name="Droste J."/>
            <person name="Brandt D."/>
            <person name="Schl L."/>
            <person name="Kutter Y."/>
            <person name="Vinke S."/>
            <person name="Vieh P."/>
            <person name="Jacob L."/>
            <person name="L N.C."/>
            <person name="Schulte-Berndt E."/>
            <person name="Hain C."/>
            <person name="Linder M."/>
            <person name="Schmidt P."/>
            <person name="Wollenschl L."/>
            <person name="Luttermann T."/>
            <person name="Thieme E."/>
            <person name="Hassa J."/>
            <person name="Haak M."/>
            <person name="Wittchen M."/>
            <person name="Mentz A."/>
            <person name="Persicke M."/>
            <person name="Busche T."/>
            <person name="R C."/>
        </authorList>
    </citation>
    <scope>NUCLEOTIDE SEQUENCE [LARGE SCALE GENOMIC DNA]</scope>
    <source>
        <strain evidence="6 7">2019</strain>
    </source>
</reference>
<feature type="site" description="Increases basicity of active site His" evidence="3">
    <location>
        <position position="148"/>
    </location>
</feature>